<comment type="caution">
    <text evidence="2">The sequence shown here is derived from an EMBL/GenBank/DDBJ whole genome shotgun (WGS) entry which is preliminary data.</text>
</comment>
<proteinExistence type="predicted"/>
<protein>
    <submittedName>
        <fullName evidence="2">Uncharacterized protein</fullName>
    </submittedName>
</protein>
<dbReference type="Proteomes" id="UP000664203">
    <property type="component" value="Unassembled WGS sequence"/>
</dbReference>
<reference evidence="2" key="1">
    <citation type="submission" date="2021-03" db="EMBL/GenBank/DDBJ databases">
        <authorList>
            <person name="Tagirdzhanova G."/>
        </authorList>
    </citation>
    <scope>NUCLEOTIDE SEQUENCE</scope>
</reference>
<accession>A0A8H3EFE7</accession>
<dbReference type="AlphaFoldDB" id="A0A8H3EFE7"/>
<dbReference type="EMBL" id="CAJPDR010000006">
    <property type="protein sequence ID" value="CAF9904587.1"/>
    <property type="molecule type" value="Genomic_DNA"/>
</dbReference>
<evidence type="ECO:0000313" key="2">
    <source>
        <dbReference type="EMBL" id="CAF9904587.1"/>
    </source>
</evidence>
<name>A0A8H3EFE7_9LECA</name>
<sequence>MAAIKDANGPQAVGEIFEGHRHNIREAIRCAPLFPCAKLFASAKTGTESLWSKEAYVFPGLTIEIAEVLWRRWSEMGGDAREGFEYLIYIDSKHRPGESFTAASTLEKGDKMASEEIGLPRNPSPTRVDTKVDPEGRWNSI</sequence>
<evidence type="ECO:0000313" key="3">
    <source>
        <dbReference type="Proteomes" id="UP000664203"/>
    </source>
</evidence>
<feature type="compositionally biased region" description="Basic and acidic residues" evidence="1">
    <location>
        <begin position="128"/>
        <end position="141"/>
    </location>
</feature>
<gene>
    <name evidence="2" type="ORF">ALECFALPRED_008614</name>
</gene>
<evidence type="ECO:0000256" key="1">
    <source>
        <dbReference type="SAM" id="MobiDB-lite"/>
    </source>
</evidence>
<feature type="region of interest" description="Disordered" evidence="1">
    <location>
        <begin position="100"/>
        <end position="141"/>
    </location>
</feature>
<organism evidence="2 3">
    <name type="scientific">Alectoria fallacina</name>
    <dbReference type="NCBI Taxonomy" id="1903189"/>
    <lineage>
        <taxon>Eukaryota</taxon>
        <taxon>Fungi</taxon>
        <taxon>Dikarya</taxon>
        <taxon>Ascomycota</taxon>
        <taxon>Pezizomycotina</taxon>
        <taxon>Lecanoromycetes</taxon>
        <taxon>OSLEUM clade</taxon>
        <taxon>Lecanoromycetidae</taxon>
        <taxon>Lecanorales</taxon>
        <taxon>Lecanorineae</taxon>
        <taxon>Parmeliaceae</taxon>
        <taxon>Alectoria</taxon>
    </lineage>
</organism>
<keyword evidence="3" id="KW-1185">Reference proteome</keyword>